<comment type="caution">
    <text evidence="9">The sequence shown here is derived from an EMBL/GenBank/DDBJ whole genome shotgun (WGS) entry which is preliminary data.</text>
</comment>
<dbReference type="GO" id="GO:0046872">
    <property type="term" value="F:metal ion binding"/>
    <property type="evidence" value="ECO:0007669"/>
    <property type="project" value="UniProtKB-KW"/>
</dbReference>
<keyword evidence="4" id="KW-0378">Hydrolase</keyword>
<dbReference type="PIRSF" id="PIRSF004532">
    <property type="entry name" value="GlpX"/>
    <property type="match status" value="1"/>
</dbReference>
<keyword evidence="6 7" id="KW-0119">Carbohydrate metabolism</keyword>
<evidence type="ECO:0000256" key="6">
    <source>
        <dbReference type="ARBA" id="ARBA00023277"/>
    </source>
</evidence>
<evidence type="ECO:0000256" key="2">
    <source>
        <dbReference type="ARBA" id="ARBA00008989"/>
    </source>
</evidence>
<evidence type="ECO:0000313" key="10">
    <source>
        <dbReference type="Proteomes" id="UP000230557"/>
    </source>
</evidence>
<dbReference type="Pfam" id="PF03320">
    <property type="entry name" value="FBPase_glpX"/>
    <property type="match status" value="1"/>
</dbReference>
<feature type="binding site" evidence="8">
    <location>
        <position position="85"/>
    </location>
    <ligand>
        <name>Mn(2+)</name>
        <dbReference type="ChEBI" id="CHEBI:29035"/>
        <label>2</label>
    </ligand>
</feature>
<evidence type="ECO:0000256" key="5">
    <source>
        <dbReference type="ARBA" id="ARBA00023211"/>
    </source>
</evidence>
<feature type="binding site" evidence="8">
    <location>
        <position position="33"/>
    </location>
    <ligand>
        <name>Mn(2+)</name>
        <dbReference type="ChEBI" id="CHEBI:29035"/>
        <label>1</label>
    </ligand>
</feature>
<dbReference type="GO" id="GO:0005829">
    <property type="term" value="C:cytosol"/>
    <property type="evidence" value="ECO:0007669"/>
    <property type="project" value="TreeGrafter"/>
</dbReference>
<dbReference type="GO" id="GO:0006071">
    <property type="term" value="P:glycerol metabolic process"/>
    <property type="evidence" value="ECO:0007669"/>
    <property type="project" value="InterPro"/>
</dbReference>
<dbReference type="GO" id="GO:0042132">
    <property type="term" value="F:fructose 1,6-bisphosphate 1-phosphatase activity"/>
    <property type="evidence" value="ECO:0007669"/>
    <property type="project" value="UniProtKB-EC"/>
</dbReference>
<proteinExistence type="inferred from homology"/>
<feature type="binding site" evidence="8">
    <location>
        <position position="213"/>
    </location>
    <ligand>
        <name>Mn(2+)</name>
        <dbReference type="ChEBI" id="CHEBI:29035"/>
        <label>2</label>
    </ligand>
</feature>
<gene>
    <name evidence="9" type="primary">glpX</name>
    <name evidence="9" type="ORF">COT91_04080</name>
</gene>
<dbReference type="PANTHER" id="PTHR30447:SF0">
    <property type="entry name" value="FRUCTOSE-1,6-BISPHOSPHATASE 1 CLASS 2-RELATED"/>
    <property type="match status" value="1"/>
</dbReference>
<dbReference type="PANTHER" id="PTHR30447">
    <property type="entry name" value="FRUCTOSE-1,6-BISPHOSPHATASE CLASS 2"/>
    <property type="match status" value="1"/>
</dbReference>
<keyword evidence="5 8" id="KW-0464">Manganese</keyword>
<dbReference type="Gene3D" id="3.30.540.10">
    <property type="entry name" value="Fructose-1,6-Bisphosphatase, subunit A, domain 1"/>
    <property type="match status" value="1"/>
</dbReference>
<evidence type="ECO:0000256" key="4">
    <source>
        <dbReference type="ARBA" id="ARBA00022801"/>
    </source>
</evidence>
<sequence>MDRNLALEFIRVTEAGAIAAAAWMGRGNGKKADKAAVDEMRDRFNQINFTGKVVIGEGAKDKASQLYTGEIVGRGGNPKMDIAIDPLEATDSVAYGRTNALSVIVTGAKGSLLTGPDTYMDKIAVGAEGSKVIDLDAPPSVNIQKVAKAKGKKVSEITVVALDRPRHEKLIKQIRLAGARVRLITDGDIAGGIVTCMPDSGIDMLMGIGASAEAVLAAAPIKILGGQLLARFKPRNKKDEADIKKAGHKNINRVFNAESLAKGKQLTFTATGVIDGPLLRGVLFNRQRIITHSLVIRGKSGTVRYIEAHHNRMPNRKFCPL</sequence>
<dbReference type="AlphaFoldDB" id="A0A2H0VCU6"/>
<comment type="catalytic activity">
    <reaction evidence="1">
        <text>beta-D-fructose 1,6-bisphosphate + H2O = beta-D-fructose 6-phosphate + phosphate</text>
        <dbReference type="Rhea" id="RHEA:11064"/>
        <dbReference type="ChEBI" id="CHEBI:15377"/>
        <dbReference type="ChEBI" id="CHEBI:32966"/>
        <dbReference type="ChEBI" id="CHEBI:43474"/>
        <dbReference type="ChEBI" id="CHEBI:57634"/>
        <dbReference type="EC" id="3.1.3.11"/>
    </reaction>
</comment>
<evidence type="ECO:0000256" key="3">
    <source>
        <dbReference type="ARBA" id="ARBA00022723"/>
    </source>
</evidence>
<evidence type="ECO:0000256" key="7">
    <source>
        <dbReference type="PIRNR" id="PIRNR004532"/>
    </source>
</evidence>
<reference evidence="10" key="1">
    <citation type="submission" date="2017-09" db="EMBL/GenBank/DDBJ databases">
        <title>Depth-based differentiation of microbial function through sediment-hosted aquifers and enrichment of novel symbionts in the deep terrestrial subsurface.</title>
        <authorList>
            <person name="Probst A.J."/>
            <person name="Ladd B."/>
            <person name="Jarett J.K."/>
            <person name="Geller-Mcgrath D.E."/>
            <person name="Sieber C.M.K."/>
            <person name="Emerson J.B."/>
            <person name="Anantharaman K."/>
            <person name="Thomas B.C."/>
            <person name="Malmstrom R."/>
            <person name="Stieglmeier M."/>
            <person name="Klingl A."/>
            <person name="Woyke T."/>
            <person name="Ryan C.M."/>
            <person name="Banfield J.F."/>
        </authorList>
    </citation>
    <scope>NUCLEOTIDE SEQUENCE [LARGE SCALE GENOMIC DNA]</scope>
</reference>
<evidence type="ECO:0000313" key="9">
    <source>
        <dbReference type="EMBL" id="PIR96928.1"/>
    </source>
</evidence>
<name>A0A2H0VCU6_9BACT</name>
<dbReference type="NCBIfam" id="TIGR00330">
    <property type="entry name" value="glpX"/>
    <property type="match status" value="1"/>
</dbReference>
<evidence type="ECO:0000256" key="1">
    <source>
        <dbReference type="ARBA" id="ARBA00001273"/>
    </source>
</evidence>
<comment type="similarity">
    <text evidence="2 7">Belongs to the FBPase class 2 family.</text>
</comment>
<organism evidence="9 10">
    <name type="scientific">Candidatus Doudnabacteria bacterium CG10_big_fil_rev_8_21_14_0_10_41_10</name>
    <dbReference type="NCBI Taxonomy" id="1974551"/>
    <lineage>
        <taxon>Bacteria</taxon>
        <taxon>Candidatus Doudnaibacteriota</taxon>
    </lineage>
</organism>
<keyword evidence="3 8" id="KW-0479">Metal-binding</keyword>
<dbReference type="FunFam" id="3.40.190.90:FF:000001">
    <property type="entry name" value="Fructose-1,6-bisphosphatase"/>
    <property type="match status" value="1"/>
</dbReference>
<dbReference type="GO" id="GO:0030388">
    <property type="term" value="P:fructose 1,6-bisphosphate metabolic process"/>
    <property type="evidence" value="ECO:0007669"/>
    <property type="project" value="TreeGrafter"/>
</dbReference>
<dbReference type="EMBL" id="PFAJ01000053">
    <property type="protein sequence ID" value="PIR96928.1"/>
    <property type="molecule type" value="Genomic_DNA"/>
</dbReference>
<dbReference type="InterPro" id="IPR004464">
    <property type="entry name" value="FBPase_class-2/SBPase"/>
</dbReference>
<dbReference type="Proteomes" id="UP000230557">
    <property type="component" value="Unassembled WGS sequence"/>
</dbReference>
<dbReference type="SUPFAM" id="SSF56655">
    <property type="entry name" value="Carbohydrate phosphatase"/>
    <property type="match status" value="1"/>
</dbReference>
<evidence type="ECO:0000256" key="8">
    <source>
        <dbReference type="PIRSR" id="PIRSR004532-1"/>
    </source>
</evidence>
<feature type="binding site" evidence="8">
    <location>
        <position position="88"/>
    </location>
    <ligand>
        <name>Mn(2+)</name>
        <dbReference type="ChEBI" id="CHEBI:29035"/>
        <label>2</label>
    </ligand>
</feature>
<protein>
    <recommendedName>
        <fullName evidence="7">Fructose-1,6-bisphosphatase</fullName>
    </recommendedName>
</protein>
<accession>A0A2H0VCU6</accession>
<dbReference type="Gene3D" id="3.40.190.90">
    <property type="match status" value="1"/>
</dbReference>
<feature type="binding site" evidence="8">
    <location>
        <position position="57"/>
    </location>
    <ligand>
        <name>Mn(2+)</name>
        <dbReference type="ChEBI" id="CHEBI:29035"/>
        <label>1</label>
    </ligand>
</feature>
<comment type="cofactor">
    <cofactor evidence="8">
        <name>Mn(2+)</name>
        <dbReference type="ChEBI" id="CHEBI:29035"/>
    </cofactor>
</comment>
<dbReference type="GO" id="GO:0006094">
    <property type="term" value="P:gluconeogenesis"/>
    <property type="evidence" value="ECO:0007669"/>
    <property type="project" value="InterPro"/>
</dbReference>